<dbReference type="EMBL" id="UGVC01000001">
    <property type="protein sequence ID" value="SUD89742.1"/>
    <property type="molecule type" value="Genomic_DNA"/>
</dbReference>
<evidence type="ECO:0000313" key="3">
    <source>
        <dbReference type="Proteomes" id="UP000254123"/>
    </source>
</evidence>
<dbReference type="PANTHER" id="PTHR46889">
    <property type="entry name" value="TRANSPOSASE INSF FOR INSERTION SEQUENCE IS3B-RELATED"/>
    <property type="match status" value="1"/>
</dbReference>
<evidence type="ECO:0000259" key="1">
    <source>
        <dbReference type="Pfam" id="PF13276"/>
    </source>
</evidence>
<dbReference type="Proteomes" id="UP000254123">
    <property type="component" value="Unassembled WGS sequence"/>
</dbReference>
<dbReference type="Pfam" id="PF13276">
    <property type="entry name" value="HTH_21"/>
    <property type="match status" value="1"/>
</dbReference>
<sequence length="67" mass="7975">MCKVLDIKPSSYYDWTKRDISAQQIHRNQCELLVKAAHSETKERYGYERLHAHLSQQGHEISRYMVP</sequence>
<dbReference type="STRING" id="1123034.GCA_000685805_02525"/>
<feature type="domain" description="HTH-like" evidence="1">
    <location>
        <begin position="32"/>
        <end position="66"/>
    </location>
</feature>
<reference evidence="2 3" key="1">
    <citation type="submission" date="2018-06" db="EMBL/GenBank/DDBJ databases">
        <authorList>
            <consortium name="Pathogen Informatics"/>
            <person name="Doyle S."/>
        </authorList>
    </citation>
    <scope>NUCLEOTIDE SEQUENCE [LARGE SCALE GENOMIC DNA]</scope>
    <source>
        <strain evidence="2 3">NCTC10526</strain>
    </source>
</reference>
<accession>A0A379LJ02</accession>
<keyword evidence="3" id="KW-1185">Reference proteome</keyword>
<gene>
    <name evidence="2" type="ORF">NCTC10526_00040</name>
</gene>
<dbReference type="AlphaFoldDB" id="A0A379LJ02"/>
<proteinExistence type="predicted"/>
<evidence type="ECO:0000313" key="2">
    <source>
        <dbReference type="EMBL" id="SUD89742.1"/>
    </source>
</evidence>
<protein>
    <recommendedName>
        <fullName evidence="1">HTH-like domain-containing protein</fullName>
    </recommendedName>
</protein>
<dbReference type="InterPro" id="IPR025948">
    <property type="entry name" value="HTH-like_dom"/>
</dbReference>
<dbReference type="PANTHER" id="PTHR46889:SF4">
    <property type="entry name" value="TRANSPOSASE INSO FOR INSERTION SEQUENCE ELEMENT IS911B-RELATED"/>
    <property type="match status" value="1"/>
</dbReference>
<name>A0A379LJ02_9GAMM</name>
<dbReference type="InterPro" id="IPR050900">
    <property type="entry name" value="Transposase_IS3/IS150/IS904"/>
</dbReference>
<organism evidence="2 3">
    <name type="scientific">Psychrobacter phenylpyruvicus</name>
    <dbReference type="NCBI Taxonomy" id="29432"/>
    <lineage>
        <taxon>Bacteria</taxon>
        <taxon>Pseudomonadati</taxon>
        <taxon>Pseudomonadota</taxon>
        <taxon>Gammaproteobacteria</taxon>
        <taxon>Moraxellales</taxon>
        <taxon>Moraxellaceae</taxon>
        <taxon>Psychrobacter</taxon>
    </lineage>
</organism>